<proteinExistence type="predicted"/>
<dbReference type="Pfam" id="PF02518">
    <property type="entry name" value="HATPase_c"/>
    <property type="match status" value="1"/>
</dbReference>
<evidence type="ECO:0000256" key="5">
    <source>
        <dbReference type="ARBA" id="ARBA00022679"/>
    </source>
</evidence>
<evidence type="ECO:0000256" key="8">
    <source>
        <dbReference type="ARBA" id="ARBA00022777"/>
    </source>
</evidence>
<dbReference type="InterPro" id="IPR036097">
    <property type="entry name" value="HisK_dim/P_sf"/>
</dbReference>
<dbReference type="GO" id="GO:0016020">
    <property type="term" value="C:membrane"/>
    <property type="evidence" value="ECO:0007669"/>
    <property type="project" value="UniProtKB-SubCell"/>
</dbReference>
<feature type="coiled-coil region" evidence="13">
    <location>
        <begin position="843"/>
        <end position="886"/>
    </location>
</feature>
<keyword evidence="7" id="KW-0547">Nucleotide-binding</keyword>
<dbReference type="SMART" id="SM00448">
    <property type="entry name" value="REC"/>
    <property type="match status" value="2"/>
</dbReference>
<dbReference type="InterPro" id="IPR001789">
    <property type="entry name" value="Sig_transdc_resp-reg_receiver"/>
</dbReference>
<dbReference type="InterPro" id="IPR036890">
    <property type="entry name" value="HATPase_C_sf"/>
</dbReference>
<dbReference type="SUPFAM" id="SSF63829">
    <property type="entry name" value="Calcium-dependent phosphotriesterase"/>
    <property type="match status" value="3"/>
</dbReference>
<keyword evidence="8" id="KW-0418">Kinase</keyword>
<keyword evidence="13" id="KW-0175">Coiled coil</keyword>
<evidence type="ECO:0000256" key="6">
    <source>
        <dbReference type="ARBA" id="ARBA00022692"/>
    </source>
</evidence>
<dbReference type="SMART" id="SM00387">
    <property type="entry name" value="HATPase_c"/>
    <property type="match status" value="1"/>
</dbReference>
<dbReference type="PRINTS" id="PR00344">
    <property type="entry name" value="BCTRLSENSOR"/>
</dbReference>
<dbReference type="SMART" id="SM00388">
    <property type="entry name" value="HisKA"/>
    <property type="match status" value="1"/>
</dbReference>
<evidence type="ECO:0000256" key="2">
    <source>
        <dbReference type="ARBA" id="ARBA00004370"/>
    </source>
</evidence>
<evidence type="ECO:0000256" key="4">
    <source>
        <dbReference type="ARBA" id="ARBA00022553"/>
    </source>
</evidence>
<keyword evidence="5" id="KW-0808">Transferase</keyword>
<feature type="domain" description="Histidine kinase" evidence="14">
    <location>
        <begin position="891"/>
        <end position="1113"/>
    </location>
</feature>
<dbReference type="Pfam" id="PF07495">
    <property type="entry name" value="Y_Y_Y"/>
    <property type="match status" value="1"/>
</dbReference>
<dbReference type="Pfam" id="PF07494">
    <property type="entry name" value="Reg_prop"/>
    <property type="match status" value="9"/>
</dbReference>
<dbReference type="GO" id="GO:0005524">
    <property type="term" value="F:ATP binding"/>
    <property type="evidence" value="ECO:0007669"/>
    <property type="project" value="UniProtKB-KW"/>
</dbReference>
<evidence type="ECO:0000313" key="16">
    <source>
        <dbReference type="EMBL" id="MCF2497679.1"/>
    </source>
</evidence>
<evidence type="ECO:0000256" key="10">
    <source>
        <dbReference type="ARBA" id="ARBA00022989"/>
    </source>
</evidence>
<dbReference type="FunFam" id="3.30.565.10:FF:000010">
    <property type="entry name" value="Sensor histidine kinase RcsC"/>
    <property type="match status" value="1"/>
</dbReference>
<feature type="modified residue" description="4-aspartylphosphate" evidence="12">
    <location>
        <position position="1324"/>
    </location>
</feature>
<dbReference type="InterPro" id="IPR011110">
    <property type="entry name" value="Reg_prop"/>
</dbReference>
<evidence type="ECO:0000256" key="7">
    <source>
        <dbReference type="ARBA" id="ARBA00022741"/>
    </source>
</evidence>
<dbReference type="SUPFAM" id="SSF47384">
    <property type="entry name" value="Homodimeric domain of signal transducing histidine kinase"/>
    <property type="match status" value="1"/>
</dbReference>
<evidence type="ECO:0000313" key="17">
    <source>
        <dbReference type="Proteomes" id="UP001139411"/>
    </source>
</evidence>
<dbReference type="EMBL" id="JAKFFV010000003">
    <property type="protein sequence ID" value="MCF2497679.1"/>
    <property type="molecule type" value="Genomic_DNA"/>
</dbReference>
<dbReference type="FunFam" id="2.60.40.10:FF:000791">
    <property type="entry name" value="Two-component system sensor histidine kinase/response regulator"/>
    <property type="match status" value="1"/>
</dbReference>
<comment type="catalytic activity">
    <reaction evidence="1">
        <text>ATP + protein L-histidine = ADP + protein N-phospho-L-histidine.</text>
        <dbReference type="EC" id="2.7.13.3"/>
    </reaction>
</comment>
<dbReference type="SUPFAM" id="SSF55874">
    <property type="entry name" value="ATPase domain of HSP90 chaperone/DNA topoisomerase II/histidine kinase"/>
    <property type="match status" value="1"/>
</dbReference>
<evidence type="ECO:0000256" key="13">
    <source>
        <dbReference type="SAM" id="Coils"/>
    </source>
</evidence>
<keyword evidence="11" id="KW-0472">Membrane</keyword>
<dbReference type="PANTHER" id="PTHR43547:SF2">
    <property type="entry name" value="HYBRID SIGNAL TRANSDUCTION HISTIDINE KINASE C"/>
    <property type="match status" value="1"/>
</dbReference>
<feature type="modified residue" description="4-aspartylphosphate" evidence="12">
    <location>
        <position position="1183"/>
    </location>
</feature>
<dbReference type="InterPro" id="IPR003661">
    <property type="entry name" value="HisK_dim/P_dom"/>
</dbReference>
<gene>
    <name evidence="16" type="ORF">L0661_05150</name>
</gene>
<dbReference type="InterPro" id="IPR005467">
    <property type="entry name" value="His_kinase_dom"/>
</dbReference>
<feature type="domain" description="Response regulatory" evidence="15">
    <location>
        <begin position="1275"/>
        <end position="1390"/>
    </location>
</feature>
<accession>A0A9X1TR89</accession>
<dbReference type="EC" id="2.7.13.3" evidence="3"/>
<dbReference type="InterPro" id="IPR004358">
    <property type="entry name" value="Sig_transdc_His_kin-like_C"/>
</dbReference>
<dbReference type="Gene3D" id="1.10.287.130">
    <property type="match status" value="1"/>
</dbReference>
<dbReference type="FunFam" id="1.10.287.130:FF:000004">
    <property type="entry name" value="Ethylene receptor 1"/>
    <property type="match status" value="1"/>
</dbReference>
<evidence type="ECO:0000256" key="11">
    <source>
        <dbReference type="ARBA" id="ARBA00023136"/>
    </source>
</evidence>
<evidence type="ECO:0000259" key="15">
    <source>
        <dbReference type="PROSITE" id="PS50110"/>
    </source>
</evidence>
<comment type="caution">
    <text evidence="16">The sequence shown here is derived from an EMBL/GenBank/DDBJ whole genome shotgun (WGS) entry which is preliminary data.</text>
</comment>
<dbReference type="CDD" id="cd16922">
    <property type="entry name" value="HATPase_EvgS-ArcB-TorS-like"/>
    <property type="match status" value="1"/>
</dbReference>
<dbReference type="GO" id="GO:0000155">
    <property type="term" value="F:phosphorelay sensor kinase activity"/>
    <property type="evidence" value="ECO:0007669"/>
    <property type="project" value="InterPro"/>
</dbReference>
<sequence>MKKRYTLIELLLILLLPILVMGQGMGFRQLTTSRGLSQSHVASIVMDKKGFMWFGTDDGLNRFDGYTFKHYKHDQSDPRSINDSYILDLLEDRHGRLWVATSSGLNRFDFDKDRFVRYGGILGSRSVNKIFEDRAGKLWLCTDQGLVLLDVEKDKAKVFLQANPDNSAYKKPLNITCIVEDSKGKFWIGTRQGLYIFDPSTLRFRAYSGRTSEGRLHSNWIKVLYKDKSDNIWVGTRGGGLSRLETGSGDFKSYLNDPADSLSISHNDILSIAQDTDGKLWIGTENGGISIFNTTTGRFQRISHIEGDNTALSDNSVYCIYRDRINNLWVGTYSGGVNFLSRFRKKFSTYRKTNALSNTLSNNLVLSICGDKDPDKVWIGTDGGGLNLFNRKTKKFTNFRHDPAITNSPSNNYVISITRISDDMLGLAYHMGGFDFFNTRTGTFTHHLPAPANPYTLTTADVNNIFKDRQGGIWLGTWNGGLDFFDPKTGQITHYQHDPANDASISSDIVTKVFEDRQGRIWVGTFQGLNLFDPQTKGFRRFHAQYDNPNALSNNKIQTIQQSRDGSLWIGTLGGGLNQFDPENNRFTSFTEKQGLASNVIYGILEDKKGHLWLSTNNGLSDFDPKNKTFRNFGLADGLQGNEFKSNSCFQTPDGEMFFGGVRGFTSFYPDKLTDNTHLPPVYITEVLLFNKPVMAGTDTPMDKAAIQATQINLTHEQSVLAFEFAALNYTMPEKNRYAYMLEGFDKDWTFSGTARKATYTNLDPGDYVFRVKAANNDGIWNEEGAQMRVHIAAAFWQTTWFKLGCGALAIALLLGLYGIRMRVIKSQKEALVSQVKERTNEINLQKQEILNQTHRLQELNTQLQIQNQQEQLARQDAEKANVAKSVFLATMSHEIRTPMNGVMGMAMLLSQTGQTTEQAEYTETIIKSGESLLTVINDILDFSKIESGNMELEHLDFDLRECVESVLDLFASKAAEIGLDLVYEIDVDTPSQINADSHRLRQVLINLVGNAIKFTASGEIFLSIKQAKQIAGDQVELQFTIRDTGIGIPEDKLSKLFVAFSQVDSSHTRKYGGTGLGLIICQRLIGLMGGTIWVESIPGNGSCFYFTITAGIASMPSKQNVLLPLAENQGKSVLIVDDNSTNLRILEMQMHQWKLSCMLASSAAQALAYLQAGKHFDMVITDQQMPEMDGIELATQIRQRRPELPIILLSSVGDDSGKNEKALFAQVLTKPVKHAHLEKTIQLILKSGHKMKAAPEPQNTLNLTTEFEQRYPLNILLAEDNAVNEKLFVSILRKLGYSPTISRNGAEAYQEAVSTNFDIVFMDVQMPVLDGLEATRKIRSSAISQPFIIAMTANAMREDKEACLQAGMDHYLSKPLRLEEIKAALQLGFKQIKAY</sequence>
<evidence type="ECO:0000256" key="3">
    <source>
        <dbReference type="ARBA" id="ARBA00012438"/>
    </source>
</evidence>
<dbReference type="InterPro" id="IPR003594">
    <property type="entry name" value="HATPase_dom"/>
</dbReference>
<dbReference type="Pfam" id="PF00072">
    <property type="entry name" value="Response_reg"/>
    <property type="match status" value="2"/>
</dbReference>
<dbReference type="Proteomes" id="UP001139411">
    <property type="component" value="Unassembled WGS sequence"/>
</dbReference>
<dbReference type="PANTHER" id="PTHR43547">
    <property type="entry name" value="TWO-COMPONENT HISTIDINE KINASE"/>
    <property type="match status" value="1"/>
</dbReference>
<evidence type="ECO:0000256" key="12">
    <source>
        <dbReference type="PROSITE-ProRule" id="PRU00169"/>
    </source>
</evidence>
<dbReference type="InterPro" id="IPR013783">
    <property type="entry name" value="Ig-like_fold"/>
</dbReference>
<keyword evidence="10" id="KW-1133">Transmembrane helix</keyword>
<dbReference type="CDD" id="cd00082">
    <property type="entry name" value="HisKA"/>
    <property type="match status" value="1"/>
</dbReference>
<evidence type="ECO:0000259" key="14">
    <source>
        <dbReference type="PROSITE" id="PS50109"/>
    </source>
</evidence>
<reference evidence="16" key="1">
    <citation type="submission" date="2022-01" db="EMBL/GenBank/DDBJ databases">
        <title>Novel species in genus Dyadobacter.</title>
        <authorList>
            <person name="Ma C."/>
        </authorList>
    </citation>
    <scope>NUCLEOTIDE SEQUENCE</scope>
    <source>
        <strain evidence="16">CY357</strain>
    </source>
</reference>
<dbReference type="InterPro" id="IPR015943">
    <property type="entry name" value="WD40/YVTN_repeat-like_dom_sf"/>
</dbReference>
<dbReference type="InterPro" id="IPR011123">
    <property type="entry name" value="Y_Y_Y"/>
</dbReference>
<dbReference type="PROSITE" id="PS50109">
    <property type="entry name" value="HIS_KIN"/>
    <property type="match status" value="1"/>
</dbReference>
<comment type="subcellular location">
    <subcellularLocation>
        <location evidence="2">Membrane</location>
    </subcellularLocation>
</comment>
<keyword evidence="6" id="KW-0812">Transmembrane</keyword>
<keyword evidence="9" id="KW-0067">ATP-binding</keyword>
<dbReference type="InterPro" id="IPR011006">
    <property type="entry name" value="CheY-like_superfamily"/>
</dbReference>
<protein>
    <recommendedName>
        <fullName evidence="3">histidine kinase</fullName>
        <ecNumber evidence="3">2.7.13.3</ecNumber>
    </recommendedName>
</protein>
<dbReference type="Gene3D" id="2.60.40.10">
    <property type="entry name" value="Immunoglobulins"/>
    <property type="match status" value="1"/>
</dbReference>
<dbReference type="CDD" id="cd17546">
    <property type="entry name" value="REC_hyHK_CKI1_RcsC-like"/>
    <property type="match status" value="2"/>
</dbReference>
<name>A0A9X1TR89_9BACT</name>
<dbReference type="Gene3D" id="2.130.10.10">
    <property type="entry name" value="YVTN repeat-like/Quinoprotein amine dehydrogenase"/>
    <property type="match status" value="2"/>
</dbReference>
<dbReference type="SUPFAM" id="SSF52172">
    <property type="entry name" value="CheY-like"/>
    <property type="match status" value="2"/>
</dbReference>
<organism evidence="16 17">
    <name type="scientific">Dyadobacter chenhuakuii</name>
    <dbReference type="NCBI Taxonomy" id="2909339"/>
    <lineage>
        <taxon>Bacteria</taxon>
        <taxon>Pseudomonadati</taxon>
        <taxon>Bacteroidota</taxon>
        <taxon>Cytophagia</taxon>
        <taxon>Cytophagales</taxon>
        <taxon>Spirosomataceae</taxon>
        <taxon>Dyadobacter</taxon>
    </lineage>
</organism>
<dbReference type="Pfam" id="PF00512">
    <property type="entry name" value="HisKA"/>
    <property type="match status" value="1"/>
</dbReference>
<dbReference type="CDD" id="cd00146">
    <property type="entry name" value="PKD"/>
    <property type="match status" value="1"/>
</dbReference>
<dbReference type="Gene3D" id="3.30.565.10">
    <property type="entry name" value="Histidine kinase-like ATPase, C-terminal domain"/>
    <property type="match status" value="1"/>
</dbReference>
<evidence type="ECO:0000256" key="1">
    <source>
        <dbReference type="ARBA" id="ARBA00000085"/>
    </source>
</evidence>
<dbReference type="RefSeq" id="WP_235177046.1">
    <property type="nucleotide sequence ID" value="NZ_JAKFFV010000003.1"/>
</dbReference>
<keyword evidence="4 12" id="KW-0597">Phosphoprotein</keyword>
<dbReference type="PROSITE" id="PS50110">
    <property type="entry name" value="RESPONSE_REGULATORY"/>
    <property type="match status" value="2"/>
</dbReference>
<dbReference type="Gene3D" id="3.40.50.2300">
    <property type="match status" value="2"/>
</dbReference>
<evidence type="ECO:0000256" key="9">
    <source>
        <dbReference type="ARBA" id="ARBA00022840"/>
    </source>
</evidence>
<feature type="domain" description="Response regulatory" evidence="15">
    <location>
        <begin position="1133"/>
        <end position="1246"/>
    </location>
</feature>